<organism evidence="1">
    <name type="scientific">uncultured Caudovirales phage</name>
    <dbReference type="NCBI Taxonomy" id="2100421"/>
    <lineage>
        <taxon>Viruses</taxon>
        <taxon>Duplodnaviria</taxon>
        <taxon>Heunggongvirae</taxon>
        <taxon>Uroviricota</taxon>
        <taxon>Caudoviricetes</taxon>
        <taxon>Peduoviridae</taxon>
        <taxon>Maltschvirus</taxon>
        <taxon>Maltschvirus maltsch</taxon>
    </lineage>
</organism>
<dbReference type="InterPro" id="IPR024401">
    <property type="entry name" value="WYL_prot"/>
</dbReference>
<gene>
    <name evidence="1" type="ORF">UFOVP112_370</name>
</gene>
<dbReference type="Pfam" id="PF10902">
    <property type="entry name" value="WYL_2"/>
    <property type="match status" value="1"/>
</dbReference>
<evidence type="ECO:0000313" key="1">
    <source>
        <dbReference type="EMBL" id="CAB4129272.1"/>
    </source>
</evidence>
<sequence length="102" mass="11929">MTLHITYENAALEDLDLDDRNRELRHLLSEHDCEVTFTKVDGSLRTMPCTLREAAMPQRVVTEEYQTTRLYKPETLSVWCLDKSEWRAFKVANVKEIRVIGS</sequence>
<accession>A0A6J5L6W7</accession>
<protein>
    <submittedName>
        <fullName evidence="1">WYL domain containing protein</fullName>
    </submittedName>
</protein>
<proteinExistence type="predicted"/>
<reference evidence="1" key="1">
    <citation type="submission" date="2020-04" db="EMBL/GenBank/DDBJ databases">
        <authorList>
            <person name="Chiriac C."/>
            <person name="Salcher M."/>
            <person name="Ghai R."/>
            <person name="Kavagutti S V."/>
        </authorList>
    </citation>
    <scope>NUCLEOTIDE SEQUENCE</scope>
</reference>
<dbReference type="EMBL" id="LR796233">
    <property type="protein sequence ID" value="CAB4129272.1"/>
    <property type="molecule type" value="Genomic_DNA"/>
</dbReference>
<name>A0A6J5L6W7_9CAUD</name>